<proteinExistence type="inferred from homology"/>
<feature type="domain" description="CDT1 Geminin-binding" evidence="4">
    <location>
        <begin position="281"/>
        <end position="439"/>
    </location>
</feature>
<protein>
    <recommendedName>
        <fullName evidence="4">CDT1 Geminin-binding domain-containing protein</fullName>
    </recommendedName>
</protein>
<dbReference type="GO" id="GO:0030174">
    <property type="term" value="P:regulation of DNA-templated DNA replication initiation"/>
    <property type="evidence" value="ECO:0007669"/>
    <property type="project" value="InterPro"/>
</dbReference>
<dbReference type="InterPro" id="IPR036390">
    <property type="entry name" value="WH_DNA-bd_sf"/>
</dbReference>
<dbReference type="EMBL" id="OV651830">
    <property type="protein sequence ID" value="CAH1105084.1"/>
    <property type="molecule type" value="Genomic_DNA"/>
</dbReference>
<dbReference type="SUPFAM" id="SSF46785">
    <property type="entry name" value="Winged helix' DNA-binding domain"/>
    <property type="match status" value="1"/>
</dbReference>
<evidence type="ECO:0000256" key="2">
    <source>
        <dbReference type="ARBA" id="ARBA00023306"/>
    </source>
</evidence>
<dbReference type="Pfam" id="PF08839">
    <property type="entry name" value="CDT1"/>
    <property type="match status" value="1"/>
</dbReference>
<dbReference type="GO" id="GO:0000076">
    <property type="term" value="P:DNA replication checkpoint signaling"/>
    <property type="evidence" value="ECO:0007669"/>
    <property type="project" value="TreeGrafter"/>
</dbReference>
<keyword evidence="2" id="KW-0131">Cell cycle</keyword>
<dbReference type="GO" id="GO:0000278">
    <property type="term" value="P:mitotic cell cycle"/>
    <property type="evidence" value="ECO:0007669"/>
    <property type="project" value="TreeGrafter"/>
</dbReference>
<dbReference type="GO" id="GO:0005634">
    <property type="term" value="C:nucleus"/>
    <property type="evidence" value="ECO:0007669"/>
    <property type="project" value="TreeGrafter"/>
</dbReference>
<dbReference type="PANTHER" id="PTHR28637:SF1">
    <property type="entry name" value="DNA REPLICATION FACTOR CDT1"/>
    <property type="match status" value="1"/>
</dbReference>
<accession>A0A9P0CU77</accession>
<dbReference type="SMART" id="SM01075">
    <property type="entry name" value="CDT1"/>
    <property type="match status" value="1"/>
</dbReference>
<dbReference type="InterPro" id="IPR045173">
    <property type="entry name" value="Cdt1"/>
</dbReference>
<dbReference type="PANTHER" id="PTHR28637">
    <property type="entry name" value="DNA REPLICATION FACTOR CDT1"/>
    <property type="match status" value="1"/>
</dbReference>
<dbReference type="GO" id="GO:0071163">
    <property type="term" value="P:DNA replication preinitiation complex assembly"/>
    <property type="evidence" value="ECO:0007669"/>
    <property type="project" value="InterPro"/>
</dbReference>
<dbReference type="Pfam" id="PF16679">
    <property type="entry name" value="CDT1_C"/>
    <property type="match status" value="1"/>
</dbReference>
<name>A0A9P0CU77_9CUCU</name>
<keyword evidence="6" id="KW-1185">Reference proteome</keyword>
<sequence>MAQPSIACYFNARKRSAIEDTKINHSKKVLILDANEHDGSDVLCKNESINVIRSYCDLKDVSSSTKLSELQEKKKVVGANKIVSNNFNKQKPVKKMVATRTKALRTPSNNGDIQNLFNNMKSETSKVTEITVPREITNHITPPNTPTKTTNALDKVRDKPDGPSLKEIKRKMTRSARLAELKASIGRFQDNVVKLKEIEKKTSDIPESPKLKSFRTIELEVHTSPQKIFSPEKQYLSPKKDLGARRNLFNLLSPTKNAISLSSDSPARQILQETSKPALTLPYKYRYTAEIFRSIDIVCQIMFNRKETITFRKLKPAVEEMLKRNIMEKHLAQIKTIYPSAYDFTQEKLKVFGTGMKQEQWELVVTPKFGDIDHMNSEILLQRRRTLFGILLDKVKHYHDEFLSLLDPPIVLNKQKLTRWHPEFDIERVPDIEYSELPQPPAEEKFTTGKDVLEKAKQMYNCNTRMEQALHRLQEMKNTQTPEAKQKEEGQPASVLRGIPKALLEKVRQKQAAKALLTMTRSVDEEKQLKIYSRLPELARLTRNLFVSEKKSVLPLDVLIEKLGNCYRAHLTKAEMEEHLRVISKEFPSWLVLHVVRNCVYVKISKSDDISLIIQKLESLVKQKSEL</sequence>
<evidence type="ECO:0000313" key="5">
    <source>
        <dbReference type="EMBL" id="CAH1105084.1"/>
    </source>
</evidence>
<dbReference type="OrthoDB" id="341730at2759"/>
<comment type="similarity">
    <text evidence="1">Belongs to the Cdt1 family.</text>
</comment>
<dbReference type="Gene3D" id="1.10.10.1420">
    <property type="entry name" value="DNA replication factor Cdt1, C-terminal WH domain"/>
    <property type="match status" value="1"/>
</dbReference>
<dbReference type="Proteomes" id="UP001153636">
    <property type="component" value="Chromosome 18"/>
</dbReference>
<evidence type="ECO:0000256" key="3">
    <source>
        <dbReference type="SAM" id="MobiDB-lite"/>
    </source>
</evidence>
<feature type="compositionally biased region" description="Basic and acidic residues" evidence="3">
    <location>
        <begin position="154"/>
        <end position="164"/>
    </location>
</feature>
<dbReference type="GO" id="GO:0070182">
    <property type="term" value="F:DNA polymerase binding"/>
    <property type="evidence" value="ECO:0007669"/>
    <property type="project" value="TreeGrafter"/>
</dbReference>
<feature type="region of interest" description="Disordered" evidence="3">
    <location>
        <begin position="141"/>
        <end position="164"/>
    </location>
</feature>
<dbReference type="InterPro" id="IPR032054">
    <property type="entry name" value="Cdt1_C"/>
</dbReference>
<feature type="compositionally biased region" description="Low complexity" evidence="3">
    <location>
        <begin position="141"/>
        <end position="151"/>
    </location>
</feature>
<evidence type="ECO:0000259" key="4">
    <source>
        <dbReference type="SMART" id="SM01075"/>
    </source>
</evidence>
<organism evidence="5 6">
    <name type="scientific">Psylliodes chrysocephalus</name>
    <dbReference type="NCBI Taxonomy" id="3402493"/>
    <lineage>
        <taxon>Eukaryota</taxon>
        <taxon>Metazoa</taxon>
        <taxon>Ecdysozoa</taxon>
        <taxon>Arthropoda</taxon>
        <taxon>Hexapoda</taxon>
        <taxon>Insecta</taxon>
        <taxon>Pterygota</taxon>
        <taxon>Neoptera</taxon>
        <taxon>Endopterygota</taxon>
        <taxon>Coleoptera</taxon>
        <taxon>Polyphaga</taxon>
        <taxon>Cucujiformia</taxon>
        <taxon>Chrysomeloidea</taxon>
        <taxon>Chrysomelidae</taxon>
        <taxon>Galerucinae</taxon>
        <taxon>Alticini</taxon>
        <taxon>Psylliodes</taxon>
    </lineage>
</organism>
<dbReference type="CDD" id="cd08767">
    <property type="entry name" value="Cdt1_c"/>
    <property type="match status" value="1"/>
</dbReference>
<gene>
    <name evidence="5" type="ORF">PSYICH_LOCUS6029</name>
</gene>
<dbReference type="InterPro" id="IPR014939">
    <property type="entry name" value="CDT1_Gemini-bd-like"/>
</dbReference>
<evidence type="ECO:0000313" key="6">
    <source>
        <dbReference type="Proteomes" id="UP001153636"/>
    </source>
</evidence>
<reference evidence="5" key="1">
    <citation type="submission" date="2022-01" db="EMBL/GenBank/DDBJ databases">
        <authorList>
            <person name="King R."/>
        </authorList>
    </citation>
    <scope>NUCLEOTIDE SEQUENCE</scope>
</reference>
<dbReference type="GO" id="GO:0003677">
    <property type="term" value="F:DNA binding"/>
    <property type="evidence" value="ECO:0007669"/>
    <property type="project" value="InterPro"/>
</dbReference>
<dbReference type="CDD" id="cd08674">
    <property type="entry name" value="Cdt1_m"/>
    <property type="match status" value="1"/>
</dbReference>
<dbReference type="InterPro" id="IPR038090">
    <property type="entry name" value="Cdt1_C_WH_dom_sf"/>
</dbReference>
<evidence type="ECO:0000256" key="1">
    <source>
        <dbReference type="ARBA" id="ARBA00008356"/>
    </source>
</evidence>
<dbReference type="AlphaFoldDB" id="A0A9P0CU77"/>